<dbReference type="GO" id="GO:0019265">
    <property type="term" value="P:glycine biosynthetic process, by transamination of glyoxylate"/>
    <property type="evidence" value="ECO:0007669"/>
    <property type="project" value="TreeGrafter"/>
</dbReference>
<organism evidence="3">
    <name type="scientific">marine metagenome</name>
    <dbReference type="NCBI Taxonomy" id="408172"/>
    <lineage>
        <taxon>unclassified sequences</taxon>
        <taxon>metagenomes</taxon>
        <taxon>ecological metagenomes</taxon>
    </lineage>
</organism>
<evidence type="ECO:0000256" key="2">
    <source>
        <dbReference type="ARBA" id="ARBA00022898"/>
    </source>
</evidence>
<dbReference type="EMBL" id="UINC01110915">
    <property type="protein sequence ID" value="SVC78739.1"/>
    <property type="molecule type" value="Genomic_DNA"/>
</dbReference>
<dbReference type="InterPro" id="IPR015424">
    <property type="entry name" value="PyrdxlP-dep_Trfase"/>
</dbReference>
<dbReference type="AlphaFoldDB" id="A0A382PZH3"/>
<keyword evidence="2" id="KW-0663">Pyridoxal phosphate</keyword>
<protein>
    <submittedName>
        <fullName evidence="3">Uncharacterized protein</fullName>
    </submittedName>
</protein>
<comment type="cofactor">
    <cofactor evidence="1">
        <name>pyridoxal 5'-phosphate</name>
        <dbReference type="ChEBI" id="CHEBI:597326"/>
    </cofactor>
</comment>
<feature type="non-terminal residue" evidence="3">
    <location>
        <position position="85"/>
    </location>
</feature>
<dbReference type="GO" id="GO:0008453">
    <property type="term" value="F:alanine-glyoxylate transaminase activity"/>
    <property type="evidence" value="ECO:0007669"/>
    <property type="project" value="TreeGrafter"/>
</dbReference>
<proteinExistence type="predicted"/>
<dbReference type="PANTHER" id="PTHR21152:SF40">
    <property type="entry name" value="ALANINE--GLYOXYLATE AMINOTRANSFERASE"/>
    <property type="match status" value="1"/>
</dbReference>
<evidence type="ECO:0000256" key="1">
    <source>
        <dbReference type="ARBA" id="ARBA00001933"/>
    </source>
</evidence>
<dbReference type="PANTHER" id="PTHR21152">
    <property type="entry name" value="AMINOTRANSFERASE CLASS V"/>
    <property type="match status" value="1"/>
</dbReference>
<dbReference type="GO" id="GO:0004760">
    <property type="term" value="F:L-serine-pyruvate transaminase activity"/>
    <property type="evidence" value="ECO:0007669"/>
    <property type="project" value="TreeGrafter"/>
</dbReference>
<evidence type="ECO:0000313" key="3">
    <source>
        <dbReference type="EMBL" id="SVC78739.1"/>
    </source>
</evidence>
<dbReference type="Gene3D" id="3.40.640.10">
    <property type="entry name" value="Type I PLP-dependent aspartate aminotransferase-like (Major domain)"/>
    <property type="match status" value="1"/>
</dbReference>
<reference evidence="3" key="1">
    <citation type="submission" date="2018-05" db="EMBL/GenBank/DDBJ databases">
        <authorList>
            <person name="Lanie J.A."/>
            <person name="Ng W.-L."/>
            <person name="Kazmierczak K.M."/>
            <person name="Andrzejewski T.M."/>
            <person name="Davidsen T.M."/>
            <person name="Wayne K.J."/>
            <person name="Tettelin H."/>
            <person name="Glass J.I."/>
            <person name="Rusch D."/>
            <person name="Podicherti R."/>
            <person name="Tsui H.-C.T."/>
            <person name="Winkler M.E."/>
        </authorList>
    </citation>
    <scope>NUCLEOTIDE SEQUENCE</scope>
</reference>
<dbReference type="GO" id="GO:0005777">
    <property type="term" value="C:peroxisome"/>
    <property type="evidence" value="ECO:0007669"/>
    <property type="project" value="TreeGrafter"/>
</dbReference>
<accession>A0A382PZH3</accession>
<dbReference type="InterPro" id="IPR015421">
    <property type="entry name" value="PyrdxlP-dep_Trfase_major"/>
</dbReference>
<dbReference type="SUPFAM" id="SSF53383">
    <property type="entry name" value="PLP-dependent transferases"/>
    <property type="match status" value="1"/>
</dbReference>
<sequence length="85" mass="9318">MKKKYLLAPGPTPVPEHVALEMAQPMLHHRTPQFNKIFAETADAAKYLFQTKQDVMILASTGTGGMEGCVTNLFSTKDKVLVING</sequence>
<gene>
    <name evidence="3" type="ORF">METZ01_LOCUS331593</name>
</gene>
<name>A0A382PZH3_9ZZZZ</name>